<dbReference type="InterPro" id="IPR038765">
    <property type="entry name" value="Papain-like_cys_pep_sf"/>
</dbReference>
<evidence type="ECO:0000256" key="7">
    <source>
        <dbReference type="RuleBase" id="RU366025"/>
    </source>
</evidence>
<dbReference type="PROSITE" id="PS50235">
    <property type="entry name" value="USP_3"/>
    <property type="match status" value="1"/>
</dbReference>
<dbReference type="KEGG" id="soe:110791843"/>
<comment type="catalytic activity">
    <reaction evidence="1 7">
        <text>Thiol-dependent hydrolysis of ester, thioester, amide, peptide and isopeptide bonds formed by the C-terminal Gly of ubiquitin (a 76-residue protein attached to proteins as an intracellular targeting signal).</text>
        <dbReference type="EC" id="3.4.19.12"/>
    </reaction>
</comment>
<evidence type="ECO:0000256" key="8">
    <source>
        <dbReference type="SAM" id="MobiDB-lite"/>
    </source>
</evidence>
<comment type="function">
    <text evidence="7">Recognizes and hydrolyzes the peptide bond at the C-terminal Gly of ubiquitin. Involved in the processing of poly-ubiquitin precursors as well as that of ubiquitinated proteins.</text>
</comment>
<dbReference type="PANTHER" id="PTHR24006">
    <property type="entry name" value="UBIQUITIN CARBOXYL-TERMINAL HYDROLASE"/>
    <property type="match status" value="1"/>
</dbReference>
<dbReference type="RefSeq" id="XP_021852330.1">
    <property type="nucleotide sequence ID" value="XM_021996638.1"/>
</dbReference>
<evidence type="ECO:0000256" key="4">
    <source>
        <dbReference type="ARBA" id="ARBA00022786"/>
    </source>
</evidence>
<comment type="similarity">
    <text evidence="2 7">Belongs to the peptidase C19 family.</text>
</comment>
<keyword evidence="10" id="KW-1185">Reference proteome</keyword>
<evidence type="ECO:0000313" key="10">
    <source>
        <dbReference type="Proteomes" id="UP000813463"/>
    </source>
</evidence>
<dbReference type="GO" id="GO:0005634">
    <property type="term" value="C:nucleus"/>
    <property type="evidence" value="ECO:0000318"/>
    <property type="project" value="GO_Central"/>
</dbReference>
<name>A0A9R0JZP4_SPIOL</name>
<dbReference type="Pfam" id="PF00443">
    <property type="entry name" value="UCH"/>
    <property type="match status" value="1"/>
</dbReference>
<keyword evidence="5 7" id="KW-0378">Hydrolase</keyword>
<sequence>MDNSKILFGSITEEDLRSVQSKPSGNSKIPFCTEELQFGSLSLVSGALLSGGNGEIGKKLTSVKSSDSVKKDDGSPHLKNTVLGSGIVAKENGSIHSSEHVHPLANGVKQVKDESPDLASASLTKSGGTVSSQQFSSPPQVGQDIKLKERYSNGVHDASQKFVPLKDDLKKGSNGSVASTSDLLPRGLINPGNLCFLNATLQALLSCSPFLKLLQELRTRDIPKVEYPTMIAFVEFVSEFDMPNGLSSKMRDLSVLETGRPFCPAMFEGVVKKFTPDVPSGFSGRTRQEDAQEFLSFVMDRMHDELLKLGGQVSGTASGNSSWVSSSEDDEWETVGPKNKSAVTRTQSFVPSELSAIFGGQLNSVVKAKGNKASATVQPYLLLHLDIFPEAVRTIEDALRLFCLPETLEGYKAANTGKAGVVSASKSVKIQTLSKIMILHLMRFSYGSQGSTKLHKPVHFPLELVLSSQLLMSPTSEGRKYKLVATITHHGRDPSKGHYTADARYPDGQWLRFDDASVTAVPTNKVLHDQAYVLFYKQV</sequence>
<evidence type="ECO:0000256" key="2">
    <source>
        <dbReference type="ARBA" id="ARBA00009085"/>
    </source>
</evidence>
<organism evidence="10 11">
    <name type="scientific">Spinacia oleracea</name>
    <name type="common">Spinach</name>
    <dbReference type="NCBI Taxonomy" id="3562"/>
    <lineage>
        <taxon>Eukaryota</taxon>
        <taxon>Viridiplantae</taxon>
        <taxon>Streptophyta</taxon>
        <taxon>Embryophyta</taxon>
        <taxon>Tracheophyta</taxon>
        <taxon>Spermatophyta</taxon>
        <taxon>Magnoliopsida</taxon>
        <taxon>eudicotyledons</taxon>
        <taxon>Gunneridae</taxon>
        <taxon>Pentapetalae</taxon>
        <taxon>Caryophyllales</taxon>
        <taxon>Chenopodiaceae</taxon>
        <taxon>Chenopodioideae</taxon>
        <taxon>Anserineae</taxon>
        <taxon>Spinacia</taxon>
    </lineage>
</organism>
<dbReference type="EC" id="3.4.19.12" evidence="7"/>
<dbReference type="Gene3D" id="3.90.70.10">
    <property type="entry name" value="Cysteine proteinases"/>
    <property type="match status" value="1"/>
</dbReference>
<gene>
    <name evidence="11 12" type="primary">LOC110791843</name>
</gene>
<accession>A0A9R0JZP4</accession>
<keyword evidence="6 7" id="KW-0788">Thiol protease</keyword>
<dbReference type="InterPro" id="IPR050164">
    <property type="entry name" value="Peptidase_C19"/>
</dbReference>
<keyword evidence="4 7" id="KW-0833">Ubl conjugation pathway</keyword>
<dbReference type="GO" id="GO:0005829">
    <property type="term" value="C:cytosol"/>
    <property type="evidence" value="ECO:0000318"/>
    <property type="project" value="GO_Central"/>
</dbReference>
<dbReference type="Proteomes" id="UP000813463">
    <property type="component" value="Chromosome 2"/>
</dbReference>
<dbReference type="AlphaFoldDB" id="A0A9R0JZP4"/>
<dbReference type="FunFam" id="3.90.70.10:FF:000108">
    <property type="entry name" value="Ubiquitin carboxyl-terminal hydrolase"/>
    <property type="match status" value="1"/>
</dbReference>
<dbReference type="PANTHER" id="PTHR24006:SF687">
    <property type="entry name" value="UBIQUITIN CARBOXYL-TERMINAL HYDROLASE 10"/>
    <property type="match status" value="1"/>
</dbReference>
<proteinExistence type="inferred from homology"/>
<dbReference type="InterPro" id="IPR028889">
    <property type="entry name" value="USP"/>
</dbReference>
<dbReference type="RefSeq" id="XP_056693902.1">
    <property type="nucleotide sequence ID" value="XM_056837924.1"/>
</dbReference>
<evidence type="ECO:0000313" key="11">
    <source>
        <dbReference type="RefSeq" id="XP_021852330.1"/>
    </source>
</evidence>
<feature type="region of interest" description="Disordered" evidence="8">
    <location>
        <begin position="115"/>
        <end position="143"/>
    </location>
</feature>
<dbReference type="InterPro" id="IPR018200">
    <property type="entry name" value="USP_CS"/>
</dbReference>
<evidence type="ECO:0000256" key="3">
    <source>
        <dbReference type="ARBA" id="ARBA00022670"/>
    </source>
</evidence>
<dbReference type="OrthoDB" id="429671at2759"/>
<feature type="region of interest" description="Disordered" evidence="8">
    <location>
        <begin position="317"/>
        <end position="338"/>
    </location>
</feature>
<evidence type="ECO:0000259" key="9">
    <source>
        <dbReference type="PROSITE" id="PS50235"/>
    </source>
</evidence>
<dbReference type="GeneID" id="110791843"/>
<dbReference type="GO" id="GO:0004843">
    <property type="term" value="F:cysteine-type deubiquitinase activity"/>
    <property type="evidence" value="ECO:0000318"/>
    <property type="project" value="GO_Central"/>
</dbReference>
<dbReference type="GO" id="GO:0016579">
    <property type="term" value="P:protein deubiquitination"/>
    <property type="evidence" value="ECO:0007669"/>
    <property type="project" value="InterPro"/>
</dbReference>
<dbReference type="GO" id="GO:0006508">
    <property type="term" value="P:proteolysis"/>
    <property type="evidence" value="ECO:0007669"/>
    <property type="project" value="UniProtKB-KW"/>
</dbReference>
<keyword evidence="3 7" id="KW-0645">Protease</keyword>
<protein>
    <recommendedName>
        <fullName evidence="7">Ubiquitin carboxyl-terminal hydrolase</fullName>
        <ecNumber evidence="7">3.4.19.12</ecNumber>
    </recommendedName>
</protein>
<dbReference type="GO" id="GO:0031647">
    <property type="term" value="P:regulation of protein stability"/>
    <property type="evidence" value="ECO:0000318"/>
    <property type="project" value="GO_Central"/>
</dbReference>
<evidence type="ECO:0000256" key="1">
    <source>
        <dbReference type="ARBA" id="ARBA00000707"/>
    </source>
</evidence>
<evidence type="ECO:0000256" key="6">
    <source>
        <dbReference type="ARBA" id="ARBA00022807"/>
    </source>
</evidence>
<evidence type="ECO:0000313" key="12">
    <source>
        <dbReference type="RefSeq" id="XP_056693902.1"/>
    </source>
</evidence>
<dbReference type="SUPFAM" id="SSF54001">
    <property type="entry name" value="Cysteine proteinases"/>
    <property type="match status" value="1"/>
</dbReference>
<evidence type="ECO:0000256" key="5">
    <source>
        <dbReference type="ARBA" id="ARBA00022801"/>
    </source>
</evidence>
<dbReference type="InterPro" id="IPR001394">
    <property type="entry name" value="Peptidase_C19_UCH"/>
</dbReference>
<dbReference type="PROSITE" id="PS00973">
    <property type="entry name" value="USP_2"/>
    <property type="match status" value="1"/>
</dbReference>
<feature type="domain" description="USP" evidence="9">
    <location>
        <begin position="186"/>
        <end position="539"/>
    </location>
</feature>
<reference evidence="11" key="2">
    <citation type="submission" date="2025-04" db="UniProtKB">
        <authorList>
            <consortium name="RefSeq"/>
        </authorList>
    </citation>
    <scope>IDENTIFICATION</scope>
    <source>
        <tissue evidence="12">Leaf</tissue>
    </source>
</reference>
<dbReference type="PROSITE" id="PS00972">
    <property type="entry name" value="USP_1"/>
    <property type="match status" value="1"/>
</dbReference>
<feature type="compositionally biased region" description="Low complexity" evidence="8">
    <location>
        <begin position="317"/>
        <end position="326"/>
    </location>
</feature>
<feature type="compositionally biased region" description="Low complexity" evidence="8">
    <location>
        <begin position="130"/>
        <end position="143"/>
    </location>
</feature>
<reference evidence="10" key="1">
    <citation type="journal article" date="2021" name="Nat. Commun.">
        <title>Genomic analyses provide insights into spinach domestication and the genetic basis of agronomic traits.</title>
        <authorList>
            <person name="Cai X."/>
            <person name="Sun X."/>
            <person name="Xu C."/>
            <person name="Sun H."/>
            <person name="Wang X."/>
            <person name="Ge C."/>
            <person name="Zhang Z."/>
            <person name="Wang Q."/>
            <person name="Fei Z."/>
            <person name="Jiao C."/>
            <person name="Wang Q."/>
        </authorList>
    </citation>
    <scope>NUCLEOTIDE SEQUENCE [LARGE SCALE GENOMIC DNA]</scope>
    <source>
        <strain evidence="10">cv. Varoflay</strain>
    </source>
</reference>